<evidence type="ECO:0000256" key="2">
    <source>
        <dbReference type="SAM" id="SignalP"/>
    </source>
</evidence>
<proteinExistence type="predicted"/>
<dbReference type="Proteomes" id="UP000298327">
    <property type="component" value="Unassembled WGS sequence"/>
</dbReference>
<evidence type="ECO:0000256" key="1">
    <source>
        <dbReference type="SAM" id="MobiDB-lite"/>
    </source>
</evidence>
<feature type="signal peptide" evidence="2">
    <location>
        <begin position="1"/>
        <end position="21"/>
    </location>
</feature>
<keyword evidence="2" id="KW-0732">Signal</keyword>
<evidence type="ECO:0000313" key="4">
    <source>
        <dbReference type="Proteomes" id="UP000298327"/>
    </source>
</evidence>
<feature type="region of interest" description="Disordered" evidence="1">
    <location>
        <begin position="43"/>
        <end position="65"/>
    </location>
</feature>
<protein>
    <submittedName>
        <fullName evidence="3">Uncharacterized protein</fullName>
    </submittedName>
</protein>
<organism evidence="3 4">
    <name type="scientific">Dentipellis fragilis</name>
    <dbReference type="NCBI Taxonomy" id="205917"/>
    <lineage>
        <taxon>Eukaryota</taxon>
        <taxon>Fungi</taxon>
        <taxon>Dikarya</taxon>
        <taxon>Basidiomycota</taxon>
        <taxon>Agaricomycotina</taxon>
        <taxon>Agaricomycetes</taxon>
        <taxon>Russulales</taxon>
        <taxon>Hericiaceae</taxon>
        <taxon>Dentipellis</taxon>
    </lineage>
</organism>
<comment type="caution">
    <text evidence="3">The sequence shown here is derived from an EMBL/GenBank/DDBJ whole genome shotgun (WGS) entry which is preliminary data.</text>
</comment>
<accession>A0A4Y9YU51</accession>
<sequence>MLAARLSLLLVLAFIPALALAAPVPAPALPTVIHKGPRPIGISGPPLPKLGPFRGSPALPREDVDLNDPEVLKKLGLPRLN</sequence>
<reference evidence="3 4" key="1">
    <citation type="submission" date="2019-02" db="EMBL/GenBank/DDBJ databases">
        <title>Genome sequencing of the rare red list fungi Dentipellis fragilis.</title>
        <authorList>
            <person name="Buettner E."/>
            <person name="Kellner H."/>
        </authorList>
    </citation>
    <scope>NUCLEOTIDE SEQUENCE [LARGE SCALE GENOMIC DNA]</scope>
    <source>
        <strain evidence="3 4">DSM 105465</strain>
    </source>
</reference>
<feature type="chain" id="PRO_5021462001" evidence="2">
    <location>
        <begin position="22"/>
        <end position="81"/>
    </location>
</feature>
<gene>
    <name evidence="3" type="ORF">EVG20_g5160</name>
</gene>
<dbReference type="AlphaFoldDB" id="A0A4Y9YU51"/>
<evidence type="ECO:0000313" key="3">
    <source>
        <dbReference type="EMBL" id="TFY65935.1"/>
    </source>
</evidence>
<name>A0A4Y9YU51_9AGAM</name>
<dbReference type="EMBL" id="SEOQ01000294">
    <property type="protein sequence ID" value="TFY65935.1"/>
    <property type="molecule type" value="Genomic_DNA"/>
</dbReference>
<keyword evidence="4" id="KW-1185">Reference proteome</keyword>